<dbReference type="AlphaFoldDB" id="A0A0F9RW52"/>
<dbReference type="EMBL" id="LAZR01000687">
    <property type="protein sequence ID" value="KKN60665.1"/>
    <property type="molecule type" value="Genomic_DNA"/>
</dbReference>
<dbReference type="Pfam" id="PF00037">
    <property type="entry name" value="Fer4"/>
    <property type="match status" value="1"/>
</dbReference>
<feature type="domain" description="4Fe-4S ferredoxin-type" evidence="1">
    <location>
        <begin position="193"/>
        <end position="220"/>
    </location>
</feature>
<dbReference type="PROSITE" id="PS51379">
    <property type="entry name" value="4FE4S_FER_2"/>
    <property type="match status" value="2"/>
</dbReference>
<gene>
    <name evidence="2" type="ORF">LCGC14_0529770</name>
</gene>
<protein>
    <recommendedName>
        <fullName evidence="1">4Fe-4S ferredoxin-type domain-containing protein</fullName>
    </recommendedName>
</protein>
<dbReference type="InterPro" id="IPR017896">
    <property type="entry name" value="4Fe4S_Fe-S-bd"/>
</dbReference>
<evidence type="ECO:0000313" key="2">
    <source>
        <dbReference type="EMBL" id="KKN60665.1"/>
    </source>
</evidence>
<reference evidence="2" key="1">
    <citation type="journal article" date="2015" name="Nature">
        <title>Complex archaea that bridge the gap between prokaryotes and eukaryotes.</title>
        <authorList>
            <person name="Spang A."/>
            <person name="Saw J.H."/>
            <person name="Jorgensen S.L."/>
            <person name="Zaremba-Niedzwiedzka K."/>
            <person name="Martijn J."/>
            <person name="Lind A.E."/>
            <person name="van Eijk R."/>
            <person name="Schleper C."/>
            <person name="Guy L."/>
            <person name="Ettema T.J."/>
        </authorList>
    </citation>
    <scope>NUCLEOTIDE SEQUENCE</scope>
</reference>
<accession>A0A0F9RW52</accession>
<dbReference type="InterPro" id="IPR017900">
    <property type="entry name" value="4Fe4S_Fe_S_CS"/>
</dbReference>
<organism evidence="2">
    <name type="scientific">marine sediment metagenome</name>
    <dbReference type="NCBI Taxonomy" id="412755"/>
    <lineage>
        <taxon>unclassified sequences</taxon>
        <taxon>metagenomes</taxon>
        <taxon>ecological metagenomes</taxon>
    </lineage>
</organism>
<feature type="domain" description="4Fe-4S ferredoxin-type" evidence="1">
    <location>
        <begin position="223"/>
        <end position="252"/>
    </location>
</feature>
<sequence length="271" mass="30681">MARPLWFVNLIMKTFPNVKFIAKLTKIPILGRLIDNFLFKGDDLIYLPQDKVIEIDKPLGEYREYVLPSQILNHFINKAKKHWIMNFCICRTSMKCEDYPQDLGCLFLGEAVLGINPQLGRLVSKNEALDHIKKCSEAGLVHMIGRNKLDAQWLGVGPGEKLLTICNCDPCCCLWRMAPFLTPKIGSKVKKMPGVKIHITNKCTGCGTCRNGVCFVDAIKEINGKSFISEACRGCSRCVSVCPQKAIDLKIEDRHYIQRSIEELDELFDLT</sequence>
<comment type="caution">
    <text evidence="2">The sequence shown here is derived from an EMBL/GenBank/DDBJ whole genome shotgun (WGS) entry which is preliminary data.</text>
</comment>
<evidence type="ECO:0000259" key="1">
    <source>
        <dbReference type="PROSITE" id="PS51379"/>
    </source>
</evidence>
<name>A0A0F9RW52_9ZZZZ</name>
<dbReference type="SUPFAM" id="SSF54862">
    <property type="entry name" value="4Fe-4S ferredoxins"/>
    <property type="match status" value="1"/>
</dbReference>
<dbReference type="Gene3D" id="3.30.70.20">
    <property type="match status" value="1"/>
</dbReference>
<proteinExistence type="predicted"/>
<dbReference type="PROSITE" id="PS00198">
    <property type="entry name" value="4FE4S_FER_1"/>
    <property type="match status" value="1"/>
</dbReference>